<proteinExistence type="predicted"/>
<dbReference type="EMBL" id="RRCH01000024">
    <property type="protein sequence ID" value="RRJ29930.1"/>
    <property type="molecule type" value="Genomic_DNA"/>
</dbReference>
<dbReference type="InterPro" id="IPR036457">
    <property type="entry name" value="PPM-type-like_dom_sf"/>
</dbReference>
<name>A0A3P3RB72_9EURY</name>
<dbReference type="Pfam" id="PF13672">
    <property type="entry name" value="PP2C_2"/>
    <property type="match status" value="1"/>
</dbReference>
<dbReference type="Gene3D" id="3.60.40.10">
    <property type="entry name" value="PPM-type phosphatase domain"/>
    <property type="match status" value="1"/>
</dbReference>
<dbReference type="Proteomes" id="UP000282322">
    <property type="component" value="Unassembled WGS sequence"/>
</dbReference>
<feature type="domain" description="PPM-type phosphatase" evidence="1">
    <location>
        <begin position="36"/>
        <end position="246"/>
    </location>
</feature>
<dbReference type="AlphaFoldDB" id="A0A3P3RB72"/>
<keyword evidence="3" id="KW-1185">Reference proteome</keyword>
<dbReference type="SUPFAM" id="SSF81606">
    <property type="entry name" value="PP2C-like"/>
    <property type="match status" value="1"/>
</dbReference>
<gene>
    <name evidence="2" type="ORF">EIK79_11275</name>
</gene>
<evidence type="ECO:0000259" key="1">
    <source>
        <dbReference type="Pfam" id="PF13672"/>
    </source>
</evidence>
<protein>
    <recommendedName>
        <fullName evidence="1">PPM-type phosphatase domain-containing protein</fullName>
    </recommendedName>
</protein>
<comment type="caution">
    <text evidence="2">The sequence shown here is derived from an EMBL/GenBank/DDBJ whole genome shotgun (WGS) entry which is preliminary data.</text>
</comment>
<reference evidence="2 3" key="1">
    <citation type="submission" date="2018-11" db="EMBL/GenBank/DDBJ databases">
        <title>Taxonoimc description of Halomarina strain SPP-AMP-1.</title>
        <authorList>
            <person name="Pal Y."/>
            <person name="Srinivasana K."/>
            <person name="Verma A."/>
            <person name="Kumar P."/>
        </authorList>
    </citation>
    <scope>NUCLEOTIDE SEQUENCE [LARGE SCALE GENOMIC DNA]</scope>
    <source>
        <strain evidence="2 3">SPP-AMP-1</strain>
    </source>
</reference>
<accession>A0A3P3RB72</accession>
<sequence length="303" mass="34294">MRHIIPMNDMIHPSYHLLTDPGRAVNEDIGGTTPHAAWVLDGATGVGEGGFTSGATDARWYVQQFDHFLRQHVDDHTTDLQTIIRRGIESVATEFTDMIDPDEITPESRPSAVCVIARWTSESVETYVLGDCELVIITSTDDIRPVMDPRSTLARRQNETVNGMSQLMEERDISHAKARSLLRPKAAHDIRNLRLSDEHWTLCLSPEAATDGQYSQFDRETVDRILLCSDGFTRLITTFGVFNDWYQSVGWTDEHGIEQAFRRLRAIEQDDMDCTTYPRPKTHDDATVVSVDFSENVTEPLIE</sequence>
<evidence type="ECO:0000313" key="3">
    <source>
        <dbReference type="Proteomes" id="UP000282322"/>
    </source>
</evidence>
<organism evidence="2 3">
    <name type="scientific">Halocatena pleomorpha</name>
    <dbReference type="NCBI Taxonomy" id="1785090"/>
    <lineage>
        <taxon>Archaea</taxon>
        <taxon>Methanobacteriati</taxon>
        <taxon>Methanobacteriota</taxon>
        <taxon>Stenosarchaea group</taxon>
        <taxon>Halobacteria</taxon>
        <taxon>Halobacteriales</taxon>
        <taxon>Natronomonadaceae</taxon>
        <taxon>Halocatena</taxon>
    </lineage>
</organism>
<dbReference type="InterPro" id="IPR001932">
    <property type="entry name" value="PPM-type_phosphatase-like_dom"/>
</dbReference>
<evidence type="ECO:0000313" key="2">
    <source>
        <dbReference type="EMBL" id="RRJ29930.1"/>
    </source>
</evidence>